<keyword evidence="4" id="KW-1185">Reference proteome</keyword>
<dbReference type="SUPFAM" id="SSF46785">
    <property type="entry name" value="Winged helix' DNA-binding domain"/>
    <property type="match status" value="1"/>
</dbReference>
<dbReference type="Gene3D" id="1.10.10.10">
    <property type="entry name" value="Winged helix-like DNA-binding domain superfamily/Winged helix DNA-binding domain"/>
    <property type="match status" value="1"/>
</dbReference>
<dbReference type="HOGENOM" id="CLU_103614_0_0_2"/>
<reference evidence="3 4" key="1">
    <citation type="submission" date="2011-03" db="EMBL/GenBank/DDBJ databases">
        <title>The complete genome of Archaeoglobus veneficus SNP6.</title>
        <authorList>
            <consortium name="US DOE Joint Genome Institute (JGI-PGF)"/>
            <person name="Lucas S."/>
            <person name="Copeland A."/>
            <person name="Lapidus A."/>
            <person name="Bruce D."/>
            <person name="Goodwin L."/>
            <person name="Pitluck S."/>
            <person name="Kyrpides N."/>
            <person name="Mavromatis K."/>
            <person name="Pagani I."/>
            <person name="Ivanova N."/>
            <person name="Mikhailova N."/>
            <person name="Lu M."/>
            <person name="Detter J.C."/>
            <person name="Tapia R."/>
            <person name="Han C."/>
            <person name="Land M."/>
            <person name="Hauser L."/>
            <person name="Markowitz V."/>
            <person name="Cheng J.-F."/>
            <person name="Hugenholtz P."/>
            <person name="Woyke T."/>
            <person name="Wu D."/>
            <person name="Spring S."/>
            <person name="Brambilla E."/>
            <person name="Klenk H.-P."/>
            <person name="Eisen J.A."/>
        </authorList>
    </citation>
    <scope>NUCLEOTIDE SEQUENCE [LARGE SCALE GENOMIC DNA]</scope>
    <source>
        <strain>SNP6</strain>
    </source>
</reference>
<dbReference type="GeneID" id="10393723"/>
<dbReference type="InterPro" id="IPR046260">
    <property type="entry name" value="HFX_2341-like_N"/>
</dbReference>
<dbReference type="STRING" id="693661.Arcve_0626"/>
<feature type="domain" description="HFX-2341-like N-terminal" evidence="1">
    <location>
        <begin position="5"/>
        <end position="127"/>
    </location>
</feature>
<name>F2KQT5_ARCVS</name>
<organism evidence="3 4">
    <name type="scientific">Archaeoglobus veneficus (strain DSM 11195 / SNP6)</name>
    <dbReference type="NCBI Taxonomy" id="693661"/>
    <lineage>
        <taxon>Archaea</taxon>
        <taxon>Methanobacteriati</taxon>
        <taxon>Methanobacteriota</taxon>
        <taxon>Archaeoglobi</taxon>
        <taxon>Archaeoglobales</taxon>
        <taxon>Archaeoglobaceae</taxon>
        <taxon>Archaeoglobus</taxon>
    </lineage>
</organism>
<feature type="domain" description="DUF6293" evidence="2">
    <location>
        <begin position="141"/>
        <end position="231"/>
    </location>
</feature>
<evidence type="ECO:0000259" key="2">
    <source>
        <dbReference type="Pfam" id="PF22665"/>
    </source>
</evidence>
<dbReference type="InterPro" id="IPR054162">
    <property type="entry name" value="DUF6293_C"/>
</dbReference>
<proteinExistence type="predicted"/>
<dbReference type="Pfam" id="PF19810">
    <property type="entry name" value="HFX_2341_N"/>
    <property type="match status" value="1"/>
</dbReference>
<dbReference type="RefSeq" id="WP_013683321.1">
    <property type="nucleotide sequence ID" value="NC_015320.1"/>
</dbReference>
<evidence type="ECO:0000313" key="4">
    <source>
        <dbReference type="Proteomes" id="UP000008136"/>
    </source>
</evidence>
<dbReference type="KEGG" id="ave:Arcve_0626"/>
<evidence type="ECO:0000259" key="1">
    <source>
        <dbReference type="Pfam" id="PF19810"/>
    </source>
</evidence>
<dbReference type="eggNOG" id="arCOG01448">
    <property type="taxonomic scope" value="Archaea"/>
</dbReference>
<dbReference type="Gene3D" id="3.40.50.11700">
    <property type="match status" value="1"/>
</dbReference>
<sequence>MSKVVHIMPVGLNKERLLESIRRSGYPIQKVYLVLGNDKGLSGEEDVHKAAEEIEKTLNVLVEVEKIYVDKLDVYSAALDMLKVIKTELDEGNEILINASDAPRTLCIACYIAAQLSGSRLYIAMPKYEGGKEVGIEKIVEIPIPPLKRISDDKIVIVKTIQEQGGEVESINKLIELLEGKTEDQKKYMAQRARMSYHLKGLEEDGLVEMRREGKNVKIKLTELGKAYALMAA</sequence>
<dbReference type="Pfam" id="PF22665">
    <property type="entry name" value="WHD_DUF6293"/>
    <property type="match status" value="1"/>
</dbReference>
<dbReference type="InterPro" id="IPR036388">
    <property type="entry name" value="WH-like_DNA-bd_sf"/>
</dbReference>
<dbReference type="Proteomes" id="UP000008136">
    <property type="component" value="Chromosome"/>
</dbReference>
<protein>
    <submittedName>
        <fullName evidence="3">Uncharacterized protein</fullName>
    </submittedName>
</protein>
<dbReference type="AlphaFoldDB" id="F2KQT5"/>
<accession>F2KQT5</accession>
<dbReference type="EMBL" id="CP002588">
    <property type="protein sequence ID" value="AEA46647.1"/>
    <property type="molecule type" value="Genomic_DNA"/>
</dbReference>
<gene>
    <name evidence="3" type="ordered locus">Arcve_0626</name>
</gene>
<dbReference type="InterPro" id="IPR036390">
    <property type="entry name" value="WH_DNA-bd_sf"/>
</dbReference>
<evidence type="ECO:0000313" key="3">
    <source>
        <dbReference type="EMBL" id="AEA46647.1"/>
    </source>
</evidence>
<dbReference type="OrthoDB" id="49624at2157"/>